<evidence type="ECO:0000256" key="1">
    <source>
        <dbReference type="SAM" id="MobiDB-lite"/>
    </source>
</evidence>
<evidence type="ECO:0000313" key="2">
    <source>
        <dbReference type="EMBL" id="PJE64724.1"/>
    </source>
</evidence>
<comment type="caution">
    <text evidence="2">The sequence shown here is derived from an EMBL/GenBank/DDBJ whole genome shotgun (WGS) entry which is preliminary data.</text>
</comment>
<sequence length="110" mass="12906">MDRMSIIPENIPLRGQRAFARCPSKGVAGEGLLSGKESNMQKQQENPQPQRKPTWEELVKEQPDLIRRYNKLRNRLRLAFRPAQQEAYESWCTWETSMEIPQEARIKIVP</sequence>
<evidence type="ECO:0000313" key="3">
    <source>
        <dbReference type="Proteomes" id="UP000229098"/>
    </source>
</evidence>
<accession>A0A2M8KXR3</accession>
<gene>
    <name evidence="2" type="ORF">COU90_00415</name>
</gene>
<protein>
    <submittedName>
        <fullName evidence="2">Uncharacterized protein</fullName>
    </submittedName>
</protein>
<dbReference type="AlphaFoldDB" id="A0A2M8KXR3"/>
<dbReference type="Proteomes" id="UP000229098">
    <property type="component" value="Unassembled WGS sequence"/>
</dbReference>
<reference evidence="3" key="1">
    <citation type="submission" date="2017-09" db="EMBL/GenBank/DDBJ databases">
        <title>Depth-based differentiation of microbial function through sediment-hosted aquifers and enrichment of novel symbionts in the deep terrestrial subsurface.</title>
        <authorList>
            <person name="Probst A.J."/>
            <person name="Ladd B."/>
            <person name="Jarett J.K."/>
            <person name="Geller-Mcgrath D.E."/>
            <person name="Sieber C.M.K."/>
            <person name="Emerson J.B."/>
            <person name="Anantharaman K."/>
            <person name="Thomas B.C."/>
            <person name="Malmstrom R."/>
            <person name="Stieglmeier M."/>
            <person name="Klingl A."/>
            <person name="Woyke T."/>
            <person name="Ryan C.M."/>
            <person name="Banfield J.F."/>
        </authorList>
    </citation>
    <scope>NUCLEOTIDE SEQUENCE [LARGE SCALE GENOMIC DNA]</scope>
</reference>
<name>A0A2M8KXR3_9BACT</name>
<feature type="compositionally biased region" description="Polar residues" evidence="1">
    <location>
        <begin position="36"/>
        <end position="51"/>
    </location>
</feature>
<feature type="region of interest" description="Disordered" evidence="1">
    <location>
        <begin position="26"/>
        <end position="54"/>
    </location>
</feature>
<organism evidence="2 3">
    <name type="scientific">Candidatus Ryanbacteria bacterium CG10_big_fil_rev_8_21_14_0_10_43_42</name>
    <dbReference type="NCBI Taxonomy" id="1974864"/>
    <lineage>
        <taxon>Bacteria</taxon>
        <taxon>Candidatus Ryaniibacteriota</taxon>
    </lineage>
</organism>
<dbReference type="EMBL" id="PFEF01000003">
    <property type="protein sequence ID" value="PJE64724.1"/>
    <property type="molecule type" value="Genomic_DNA"/>
</dbReference>
<proteinExistence type="predicted"/>